<dbReference type="Pfam" id="PF12489">
    <property type="entry name" value="ARA70"/>
    <property type="match status" value="1"/>
</dbReference>
<evidence type="ECO:0000313" key="4">
    <source>
        <dbReference type="Proteomes" id="UP001460270"/>
    </source>
</evidence>
<feature type="region of interest" description="Disordered" evidence="1">
    <location>
        <begin position="1"/>
        <end position="20"/>
    </location>
</feature>
<evidence type="ECO:0000256" key="1">
    <source>
        <dbReference type="SAM" id="MobiDB-lite"/>
    </source>
</evidence>
<comment type="caution">
    <text evidence="3">The sequence shown here is derived from an EMBL/GenBank/DDBJ whole genome shotgun (WGS) entry which is preliminary data.</text>
</comment>
<dbReference type="EMBL" id="JBBPFD010000035">
    <property type="protein sequence ID" value="KAK7880934.1"/>
    <property type="molecule type" value="Genomic_DNA"/>
</dbReference>
<dbReference type="GO" id="GO:0009725">
    <property type="term" value="P:response to hormone"/>
    <property type="evidence" value="ECO:0007669"/>
    <property type="project" value="TreeGrafter"/>
</dbReference>
<evidence type="ECO:0000259" key="2">
    <source>
        <dbReference type="Pfam" id="PF12489"/>
    </source>
</evidence>
<gene>
    <name evidence="3" type="ORF">WMY93_032424</name>
</gene>
<sequence>MRERQKQEEREEEEPVTESRVRAQVHSAMSRQQEALRCRELWLLSQIEILEQVKSETLQQQLLQINQVAAQLDLISEQLQKQPISNELKNHLTNQLGSVLQSLQSVTLTPEETPDLCFHGDSRSLRSAITSFGAVTSSSHSPAPGPAPKRQKTEGALSQWLLGAELQPVAKGNHSSEPCDWLLKSSRTQCVSVQSEPHLTCFPCGGAADGPGGVACEGDHAPSL</sequence>
<dbReference type="InterPro" id="IPR022174">
    <property type="entry name" value="NCOA4_N"/>
</dbReference>
<dbReference type="AlphaFoldDB" id="A0AAW0MP04"/>
<dbReference type="GO" id="GO:0006879">
    <property type="term" value="P:intracellular iron ion homeostasis"/>
    <property type="evidence" value="ECO:0007669"/>
    <property type="project" value="InterPro"/>
</dbReference>
<organism evidence="3 4">
    <name type="scientific">Mugilogobius chulae</name>
    <name type="common">yellowstripe goby</name>
    <dbReference type="NCBI Taxonomy" id="88201"/>
    <lineage>
        <taxon>Eukaryota</taxon>
        <taxon>Metazoa</taxon>
        <taxon>Chordata</taxon>
        <taxon>Craniata</taxon>
        <taxon>Vertebrata</taxon>
        <taxon>Euteleostomi</taxon>
        <taxon>Actinopterygii</taxon>
        <taxon>Neopterygii</taxon>
        <taxon>Teleostei</taxon>
        <taxon>Neoteleostei</taxon>
        <taxon>Acanthomorphata</taxon>
        <taxon>Gobiaria</taxon>
        <taxon>Gobiiformes</taxon>
        <taxon>Gobioidei</taxon>
        <taxon>Gobiidae</taxon>
        <taxon>Gobionellinae</taxon>
        <taxon>Mugilogobius</taxon>
    </lineage>
</organism>
<accession>A0AAW0MP04</accession>
<name>A0AAW0MP04_9GOBI</name>
<proteinExistence type="predicted"/>
<dbReference type="PANTHER" id="PTHR17085:SF3">
    <property type="entry name" value="NUCLEAR RECEPTOR COACTIVATOR 4"/>
    <property type="match status" value="1"/>
</dbReference>
<evidence type="ECO:0000313" key="3">
    <source>
        <dbReference type="EMBL" id="KAK7880934.1"/>
    </source>
</evidence>
<feature type="domain" description="Nuclear receptor coactivator 4 N-terminal" evidence="2">
    <location>
        <begin position="18"/>
        <end position="124"/>
    </location>
</feature>
<dbReference type="GO" id="GO:0003713">
    <property type="term" value="F:transcription coactivator activity"/>
    <property type="evidence" value="ECO:0007669"/>
    <property type="project" value="InterPro"/>
</dbReference>
<keyword evidence="4" id="KW-1185">Reference proteome</keyword>
<reference evidence="4" key="1">
    <citation type="submission" date="2024-04" db="EMBL/GenBank/DDBJ databases">
        <title>Salinicola lusitanus LLJ914,a marine bacterium isolated from the Okinawa Trough.</title>
        <authorList>
            <person name="Li J."/>
        </authorList>
    </citation>
    <scope>NUCLEOTIDE SEQUENCE [LARGE SCALE GENOMIC DNA]</scope>
</reference>
<feature type="region of interest" description="Disordered" evidence="1">
    <location>
        <begin position="133"/>
        <end position="154"/>
    </location>
</feature>
<dbReference type="InterPro" id="IPR039947">
    <property type="entry name" value="NCoA-4"/>
</dbReference>
<dbReference type="Proteomes" id="UP001460270">
    <property type="component" value="Unassembled WGS sequence"/>
</dbReference>
<protein>
    <recommendedName>
        <fullName evidence="2">Nuclear receptor coactivator 4 N-terminal domain-containing protein</fullName>
    </recommendedName>
</protein>
<dbReference type="PANTHER" id="PTHR17085">
    <property type="entry name" value="NUCLEAR RECEPTOR COACTIVATOR 4"/>
    <property type="match status" value="1"/>
</dbReference>